<dbReference type="SMART" id="SM00225">
    <property type="entry name" value="BTB"/>
    <property type="match status" value="1"/>
</dbReference>
<keyword evidence="4" id="KW-1185">Reference proteome</keyword>
<dbReference type="SUPFAM" id="SSF54695">
    <property type="entry name" value="POZ domain"/>
    <property type="match status" value="1"/>
</dbReference>
<dbReference type="PANTHER" id="PTHR23110">
    <property type="entry name" value="BTB DOMAIN TRANSCRIPTION FACTOR"/>
    <property type="match status" value="1"/>
</dbReference>
<dbReference type="InterPro" id="IPR011333">
    <property type="entry name" value="SKP1/BTB/POZ_sf"/>
</dbReference>
<name>A0A6A4WDK5_AMPAM</name>
<dbReference type="Gene3D" id="3.30.710.10">
    <property type="entry name" value="Potassium Channel Kv1.1, Chain A"/>
    <property type="match status" value="1"/>
</dbReference>
<dbReference type="GO" id="GO:0006357">
    <property type="term" value="P:regulation of transcription by RNA polymerase II"/>
    <property type="evidence" value="ECO:0007669"/>
    <property type="project" value="TreeGrafter"/>
</dbReference>
<dbReference type="CDD" id="cd18315">
    <property type="entry name" value="BTB_POZ_BAB-like"/>
    <property type="match status" value="1"/>
</dbReference>
<dbReference type="AlphaFoldDB" id="A0A6A4WDK5"/>
<reference evidence="3 4" key="1">
    <citation type="submission" date="2019-07" db="EMBL/GenBank/DDBJ databases">
        <title>Draft genome assembly of a fouling barnacle, Amphibalanus amphitrite (Darwin, 1854): The first reference genome for Thecostraca.</title>
        <authorList>
            <person name="Kim W."/>
        </authorList>
    </citation>
    <scope>NUCLEOTIDE SEQUENCE [LARGE SCALE GENOMIC DNA]</scope>
    <source>
        <strain evidence="3">SNU_AA5</strain>
        <tissue evidence="3">Soma without cirri and trophi</tissue>
    </source>
</reference>
<evidence type="ECO:0000313" key="3">
    <source>
        <dbReference type="EMBL" id="KAF0303299.1"/>
    </source>
</evidence>
<dbReference type="InterPro" id="IPR000210">
    <property type="entry name" value="BTB/POZ_dom"/>
</dbReference>
<dbReference type="PANTHER" id="PTHR23110:SF99">
    <property type="entry name" value="BROAD-COMPLEX CORE PROTEIN ISOFORM 6"/>
    <property type="match status" value="1"/>
</dbReference>
<dbReference type="EMBL" id="VIIS01000957">
    <property type="protein sequence ID" value="KAF0303299.1"/>
    <property type="molecule type" value="Genomic_DNA"/>
</dbReference>
<evidence type="ECO:0000256" key="1">
    <source>
        <dbReference type="ARBA" id="ARBA00023242"/>
    </source>
</evidence>
<comment type="caution">
    <text evidence="3">The sequence shown here is derived from an EMBL/GenBank/DDBJ whole genome shotgun (WGS) entry which is preliminary data.</text>
</comment>
<proteinExistence type="predicted"/>
<keyword evidence="1" id="KW-0539">Nucleus</keyword>
<evidence type="ECO:0000313" key="4">
    <source>
        <dbReference type="Proteomes" id="UP000440578"/>
    </source>
</evidence>
<dbReference type="Proteomes" id="UP000440578">
    <property type="component" value="Unassembled WGS sequence"/>
</dbReference>
<feature type="domain" description="BTB" evidence="2">
    <location>
        <begin position="35"/>
        <end position="100"/>
    </location>
</feature>
<evidence type="ECO:0000259" key="2">
    <source>
        <dbReference type="PROSITE" id="PS50097"/>
    </source>
</evidence>
<accession>A0A6A4WDK5</accession>
<dbReference type="PROSITE" id="PS50097">
    <property type="entry name" value="BTB"/>
    <property type="match status" value="1"/>
</dbReference>
<organism evidence="3 4">
    <name type="scientific">Amphibalanus amphitrite</name>
    <name type="common">Striped barnacle</name>
    <name type="synonym">Balanus amphitrite</name>
    <dbReference type="NCBI Taxonomy" id="1232801"/>
    <lineage>
        <taxon>Eukaryota</taxon>
        <taxon>Metazoa</taxon>
        <taxon>Ecdysozoa</taxon>
        <taxon>Arthropoda</taxon>
        <taxon>Crustacea</taxon>
        <taxon>Multicrustacea</taxon>
        <taxon>Cirripedia</taxon>
        <taxon>Thoracica</taxon>
        <taxon>Thoracicalcarea</taxon>
        <taxon>Balanomorpha</taxon>
        <taxon>Balanoidea</taxon>
        <taxon>Balanidae</taxon>
        <taxon>Amphibalaninae</taxon>
        <taxon>Amphibalanus</taxon>
    </lineage>
</organism>
<dbReference type="InterPro" id="IPR051095">
    <property type="entry name" value="Dros_DevTransReg"/>
</dbReference>
<dbReference type="Pfam" id="PF00651">
    <property type="entry name" value="BTB"/>
    <property type="match status" value="1"/>
</dbReference>
<gene>
    <name evidence="3" type="primary">br_40</name>
    <name evidence="3" type="ORF">FJT64_024738</name>
</gene>
<dbReference type="OrthoDB" id="654211at2759"/>
<protein>
    <submittedName>
        <fullName evidence="3">Broad-complex core protein isoforms 1/2/3/4/5</fullName>
    </submittedName>
</protein>
<dbReference type="GO" id="GO:0005634">
    <property type="term" value="C:nucleus"/>
    <property type="evidence" value="ECO:0007669"/>
    <property type="project" value="TreeGrafter"/>
</dbReference>
<sequence length="167" mass="18622">MDSVPPVEHFSLRWNNFQSTITSALAGLRDTQAFVDVTLWTDGRQIKAHRNVLSACSPVLLELLKDNPCAHPIIILRDVTHADLSAIVTYMYQGEVNVAPEALRTFLHTAQLLKVKGLADTGIQQEVSRSGHGRGHSGICFRQDMLRTSTSHMCVNCERSKQYGRHV</sequence>